<proteinExistence type="predicted"/>
<keyword evidence="2" id="KW-1133">Transmembrane helix</keyword>
<evidence type="ECO:0000313" key="4">
    <source>
        <dbReference type="Proteomes" id="UP001152799"/>
    </source>
</evidence>
<feature type="coiled-coil region" evidence="1">
    <location>
        <begin position="658"/>
        <end position="701"/>
    </location>
</feature>
<dbReference type="Pfam" id="PF24664">
    <property type="entry name" value="Monjiviricetes_fusion"/>
    <property type="match status" value="1"/>
</dbReference>
<keyword evidence="1" id="KW-0175">Coiled coil</keyword>
<keyword evidence="2" id="KW-0812">Transmembrane</keyword>
<evidence type="ECO:0000313" key="3">
    <source>
        <dbReference type="EMBL" id="CAG9762678.1"/>
    </source>
</evidence>
<dbReference type="PANTHER" id="PTHR10773:SF19">
    <property type="match status" value="1"/>
</dbReference>
<evidence type="ECO:0000256" key="1">
    <source>
        <dbReference type="SAM" id="Coils"/>
    </source>
</evidence>
<dbReference type="PANTHER" id="PTHR10773">
    <property type="entry name" value="DNA-DIRECTED RNA POLYMERASES I, II, AND III SUBUNIT RPABC2"/>
    <property type="match status" value="1"/>
</dbReference>
<organism evidence="3 4">
    <name type="scientific">Ceutorhynchus assimilis</name>
    <name type="common">cabbage seed weevil</name>
    <dbReference type="NCBI Taxonomy" id="467358"/>
    <lineage>
        <taxon>Eukaryota</taxon>
        <taxon>Metazoa</taxon>
        <taxon>Ecdysozoa</taxon>
        <taxon>Arthropoda</taxon>
        <taxon>Hexapoda</taxon>
        <taxon>Insecta</taxon>
        <taxon>Pterygota</taxon>
        <taxon>Neoptera</taxon>
        <taxon>Endopterygota</taxon>
        <taxon>Coleoptera</taxon>
        <taxon>Polyphaga</taxon>
        <taxon>Cucujiformia</taxon>
        <taxon>Curculionidae</taxon>
        <taxon>Ceutorhynchinae</taxon>
        <taxon>Ceutorhynchus</taxon>
    </lineage>
</organism>
<accession>A0A9N9QLP6</accession>
<feature type="transmembrane region" description="Helical" evidence="2">
    <location>
        <begin position="230"/>
        <end position="254"/>
    </location>
</feature>
<name>A0A9N9QLP6_9CUCU</name>
<keyword evidence="2" id="KW-0472">Membrane</keyword>
<keyword evidence="4" id="KW-1185">Reference proteome</keyword>
<feature type="transmembrane region" description="Helical" evidence="2">
    <location>
        <begin position="266"/>
        <end position="285"/>
    </location>
</feature>
<dbReference type="OrthoDB" id="6774673at2759"/>
<protein>
    <submittedName>
        <fullName evidence="3">Uncharacterized protein</fullName>
    </submittedName>
</protein>
<gene>
    <name evidence="3" type="ORF">CEUTPL_LOCUS3353</name>
</gene>
<evidence type="ECO:0000256" key="2">
    <source>
        <dbReference type="SAM" id="Phobius"/>
    </source>
</evidence>
<dbReference type="Proteomes" id="UP001152799">
    <property type="component" value="Chromosome 12"/>
</dbReference>
<reference evidence="3" key="1">
    <citation type="submission" date="2022-01" db="EMBL/GenBank/DDBJ databases">
        <authorList>
            <person name="King R."/>
        </authorList>
    </citation>
    <scope>NUCLEOTIDE SEQUENCE</scope>
</reference>
<dbReference type="EMBL" id="OU892288">
    <property type="protein sequence ID" value="CAG9762678.1"/>
    <property type="molecule type" value="Genomic_DNA"/>
</dbReference>
<sequence length="1286" mass="150333">MADVIYDSIMKRCHLREKILQNRLAMAKQSPEAVGNLVKETSGYVSRVMGEVLYIAKCRAVVVDYRKTSECYQELPVTYLNRSLYRTAITHILVEHETKVECQPLLPVNFKLENNWLEVTADLKRTTDALELDANDEEDKLSMPSIFISPISSNGIYSKEDMESFQQTLLYPNTRKAVTNQVARRIIALDSSDSYYMPNLFSKTEFTNLAHSAAEEVWGFLSKMGIFFSIYGFLYTIVCAVSYLAGVVSNYFTIKEATVNHPRRRRYLLASLWNTLAHTYLYQLASQRRDRDEEDQKNELNPVSLDQNDREESIVEENVIEGEENTENGSSIHDQNTTANPTKNVCVFCNRFRKRVKCREILLTKTLYSHRFDKIINHAVTWNDIELADRLRKSEEEGLKIYYHSVCLTGYDKLFVVNKNAGNGEWHFTRQLYKNAYAVVYRFIKLQVINQRRPCTLSFIQELFMESLLEQYDGRKEKKDLHFKFLRNKIRMQFAKKIKIFKLNKILFFAMASNRPLSNLQLQEILESDEFFEDLLVFDDSNEENIIPDLIKNPDETSIDGTIARRANISPTLVTTATDAILIHNNDIEEPEESCNRPDDEKNSPELIENNHIALNECITASEKTIQISEQNDIHESYQSELFDDMVYENYQDGIIIVTELDTNNDNNEIEVETVENQNSANTVQQEADNTNSEVETMDDENLANNELEAEPMEIEAETQRYKEEKDTRKRNKKLREKGCKYKTLRKNKITGKYSYENENEERKLRPTCQSVLCKKAKNRFCNTFTPLDRKNIFSNFWEMSWDMRKVYVSSLVKTTTTRRPKEDNSSRLLTFEYYLKKDTENLRICKKMFLNTLDLKEWMVRNWLNQAANNKIKDSNDIAMPSRSRLPVELKKALEVLQTFLDKLPKLESHYCRPSTQRLYLEPLFQTKTDVYRLYKDYCDDNNAKALSLIHFKKKMNIKNIFVHKPKKDQCDVCIGYKTKNVSQENYETHIKRKDEARKEKEADKKMAMEMENKEIAVITMDLQSVKLAPVLQASAIYYKTKLCVHNFTTFNLVDKEVSCYLWHEAEGGLEANIFATLIVKHLSSFLEKNPHIKTIILFSDGCGYQNRNCILSNALYHFVNETGIIVIQKILEKGHTQMEVDSVHSLIERKLKNKDINLPSDYIEVCKKARLKQPFEVNYLDHTWFLDYSKLGYYSSIRPGQKKTDLHVNDIRCLKYEKNNGISFKSNFSDNWTVLPQRLKSINAQISQLYKSRIKIKEQKYQHLQALKSVLPLDVHEFYDSLPH</sequence>